<gene>
    <name evidence="1" type="ORF">GWI33_002943</name>
</gene>
<protein>
    <submittedName>
        <fullName evidence="1">Uncharacterized protein</fullName>
    </submittedName>
</protein>
<feature type="non-terminal residue" evidence="1">
    <location>
        <position position="395"/>
    </location>
</feature>
<reference evidence="1" key="1">
    <citation type="submission" date="2020-08" db="EMBL/GenBank/DDBJ databases">
        <title>Genome sequencing and assembly of the red palm weevil Rhynchophorus ferrugineus.</title>
        <authorList>
            <person name="Dias G.B."/>
            <person name="Bergman C.M."/>
            <person name="Manee M."/>
        </authorList>
    </citation>
    <scope>NUCLEOTIDE SEQUENCE</scope>
    <source>
        <strain evidence="1">AA-2017</strain>
        <tissue evidence="1">Whole larva</tissue>
    </source>
</reference>
<evidence type="ECO:0000313" key="1">
    <source>
        <dbReference type="EMBL" id="KAF7277642.1"/>
    </source>
</evidence>
<sequence length="395" mass="45303">MSEATNILKRYIDFLCIRETSAAQFLIPAINKLELVLNIPLTHESVFLTPFLETIHPDILLETPTILPSSPYILRLLKLSLLNLLKGQESELDFLAFPLCGNYLSAQASGTPSEQYWRFVHLALKNLQNIILTEPRLRILVQIEQQAEQFLSRAQLFSATQQDYADILTLCISQDSEISYQIRDQLGVNEELLTDNQLQVLSRQLYGPDLETIHTIVQLLNEQIQEISIKIEFAQYTNNAEEREQLYMRLIETCNLLDIINLNDAAQQLRSQAQHIKNNKNLNSTEHADQMVNSLIFATNSLQILERNYTPSKLKLKFNNIHITLHKVEEAQQVLEQEARNSLNTLMEHITQFTQNHDSALLQDIPQQLREISGALLFLESTSGYHMLQQAADVL</sequence>
<evidence type="ECO:0000313" key="2">
    <source>
        <dbReference type="Proteomes" id="UP000625711"/>
    </source>
</evidence>
<dbReference type="AlphaFoldDB" id="A0A834IEI6"/>
<dbReference type="OrthoDB" id="10532974at2759"/>
<name>A0A834IEI6_RHYFE</name>
<dbReference type="EMBL" id="JAACXV010000546">
    <property type="protein sequence ID" value="KAF7277642.1"/>
    <property type="molecule type" value="Genomic_DNA"/>
</dbReference>
<organism evidence="1 2">
    <name type="scientific">Rhynchophorus ferrugineus</name>
    <name type="common">Red palm weevil</name>
    <name type="synonym">Curculio ferrugineus</name>
    <dbReference type="NCBI Taxonomy" id="354439"/>
    <lineage>
        <taxon>Eukaryota</taxon>
        <taxon>Metazoa</taxon>
        <taxon>Ecdysozoa</taxon>
        <taxon>Arthropoda</taxon>
        <taxon>Hexapoda</taxon>
        <taxon>Insecta</taxon>
        <taxon>Pterygota</taxon>
        <taxon>Neoptera</taxon>
        <taxon>Endopterygota</taxon>
        <taxon>Coleoptera</taxon>
        <taxon>Polyphaga</taxon>
        <taxon>Cucujiformia</taxon>
        <taxon>Curculionidae</taxon>
        <taxon>Dryophthorinae</taxon>
        <taxon>Rhynchophorus</taxon>
    </lineage>
</organism>
<comment type="caution">
    <text evidence="1">The sequence shown here is derived from an EMBL/GenBank/DDBJ whole genome shotgun (WGS) entry which is preliminary data.</text>
</comment>
<dbReference type="Proteomes" id="UP000625711">
    <property type="component" value="Unassembled WGS sequence"/>
</dbReference>
<keyword evidence="2" id="KW-1185">Reference proteome</keyword>
<proteinExistence type="predicted"/>
<accession>A0A834IEI6</accession>